<feature type="chain" id="PRO_5035202179" evidence="1">
    <location>
        <begin position="25"/>
        <end position="258"/>
    </location>
</feature>
<dbReference type="AlphaFoldDB" id="A0A8J7SKU3"/>
<proteinExistence type="predicted"/>
<accession>A0A8J7SKU3</accession>
<dbReference type="Proteomes" id="UP000624703">
    <property type="component" value="Unassembled WGS sequence"/>
</dbReference>
<organism evidence="2 3">
    <name type="scientific">Persicirhabdus sediminis</name>
    <dbReference type="NCBI Taxonomy" id="454144"/>
    <lineage>
        <taxon>Bacteria</taxon>
        <taxon>Pseudomonadati</taxon>
        <taxon>Verrucomicrobiota</taxon>
        <taxon>Verrucomicrobiia</taxon>
        <taxon>Verrucomicrobiales</taxon>
        <taxon>Verrucomicrobiaceae</taxon>
        <taxon>Persicirhabdus</taxon>
    </lineage>
</organism>
<evidence type="ECO:0000256" key="1">
    <source>
        <dbReference type="SAM" id="SignalP"/>
    </source>
</evidence>
<name>A0A8J7SKU3_9BACT</name>
<feature type="signal peptide" evidence="1">
    <location>
        <begin position="1"/>
        <end position="24"/>
    </location>
</feature>
<protein>
    <submittedName>
        <fullName evidence="2">Uncharacterized protein</fullName>
    </submittedName>
</protein>
<evidence type="ECO:0000313" key="3">
    <source>
        <dbReference type="Proteomes" id="UP000624703"/>
    </source>
</evidence>
<comment type="caution">
    <text evidence="2">The sequence shown here is derived from an EMBL/GenBank/DDBJ whole genome shotgun (WGS) entry which is preliminary data.</text>
</comment>
<sequence>MKLIAFLSLFVVMNSTLLAGFASGASDEITYDKDGNRIPLELTGVRNNLAYLLNSSDVVVSVLLEHRLKAEPTSLAVDVQDVVWQREGAQIEPKLVIINDSIQYKDESRQLRAADVTDAPSEREMLIYENVPSLMFLKSVTDLGPYAKSNTLKGAAVYKCVMAGSGCLTMTHQAKAAEEGTFDVYAKMTQPYVVKKGKSMFGTTDREMIYHSIKVFYTLGAENFLALDNAVVKKYVLDSAKLTELMAKQPLSVVTADK</sequence>
<keyword evidence="3" id="KW-1185">Reference proteome</keyword>
<reference evidence="2" key="1">
    <citation type="submission" date="2021-01" db="EMBL/GenBank/DDBJ databases">
        <title>Modified the classification status of verrucomicrobia.</title>
        <authorList>
            <person name="Feng X."/>
        </authorList>
    </citation>
    <scope>NUCLEOTIDE SEQUENCE</scope>
    <source>
        <strain evidence="2">_KCTC 22039</strain>
    </source>
</reference>
<keyword evidence="1" id="KW-0732">Signal</keyword>
<dbReference type="RefSeq" id="WP_200311966.1">
    <property type="nucleotide sequence ID" value="NZ_JAENIM010000042.1"/>
</dbReference>
<evidence type="ECO:0000313" key="2">
    <source>
        <dbReference type="EMBL" id="MBK1791951.1"/>
    </source>
</evidence>
<dbReference type="EMBL" id="JAENIM010000042">
    <property type="protein sequence ID" value="MBK1791951.1"/>
    <property type="molecule type" value="Genomic_DNA"/>
</dbReference>
<gene>
    <name evidence="2" type="ORF">JIN82_12390</name>
</gene>